<gene>
    <name evidence="3" type="ORF">MBAV_005474</name>
</gene>
<accession>A0A0F3GNT7</accession>
<comment type="caution">
    <text evidence="3">The sequence shown here is derived from an EMBL/GenBank/DDBJ whole genome shotgun (WGS) entry which is preliminary data.</text>
</comment>
<dbReference type="NCBIfam" id="NF041518">
    <property type="entry name" value="choice_anch_Q"/>
    <property type="match status" value="1"/>
</dbReference>
<evidence type="ECO:0000313" key="3">
    <source>
        <dbReference type="EMBL" id="KJU82333.1"/>
    </source>
</evidence>
<feature type="domain" description="Bacterial repeat" evidence="2">
    <location>
        <begin position="362"/>
        <end position="438"/>
    </location>
</feature>
<sequence length="822" mass="85691">MACTGTTTIVNSTFTGNTTVFQGGAIVTTANATIVNCTIANNSAPHVTNGQGGGLHRLGGTMTVKNSIVYGNTATVSGPNCQGAVTSGGYNIEGGTDCGFTSTGDQQNTNPSLGALADNGGETQTMAITNSSAAYDKIPNATNGCGQSVGNVDLTIDQIDKTRPTYDACDVGALELQPAPTPTPTPPPPSDPGTYYTVTVTRAGTGSGSVTGAPMPITWSGNTGVVSRPEFSIETLTATASAGSVFAGWSGDCSGIVACTMAMTKNYNVTATFNLPSRTLTVSRLGTGSGNVAASSGVLTWVSNSATAEYQDSTVVTLTAIAPDDSTFTGWGGDCKGTETTCTVKMTSNLSVTATFTLKPRTLTVTKTGSGNVTVSTGSLTWTDNKGTAEYPDGTKVTLTATAPDGSTFGGWSGDCTGINPVCTVTMSRAVNVTAKFGVIRKLDISITGKGMVTASKGIIYWNFNTGVAYYADGTEDTLTATAIPDSGSTLKEWTGCDATDGARCIVKMTDSKTVTAIFSKGIRNDFDGNDKSDVFLQDSSNGDTAIWLINGMSVSSKGYPAKGVSDVWRFLAKVDFDGDGKTDVLWQHANGDVGIWFMNATNIAKHAYVTKQLPAEWQLKGVGDFNGDGKTDILWQHTNGDVSIWLMNGAGISINDYVEKGVPLGWQIKGVGDFDGDNKADILWQDANGDVAVWFMDALTVKGKKYLEKALSSNWQIKGVGDFNGDGKADIMLQDGSSSITFDVAVWLMDGATITAKGVAYKTVAGSWQFKDSGDYDGDDKADMLWQDSSTGDVAVWFMNGTGITGKGDIEKALPANWLIK</sequence>
<dbReference type="InterPro" id="IPR028994">
    <property type="entry name" value="Integrin_alpha_N"/>
</dbReference>
<dbReference type="Gene3D" id="2.130.10.130">
    <property type="entry name" value="Integrin alpha, N-terminal"/>
    <property type="match status" value="1"/>
</dbReference>
<dbReference type="Pfam" id="PF13517">
    <property type="entry name" value="FG-GAP_3"/>
    <property type="match status" value="1"/>
</dbReference>
<evidence type="ECO:0000259" key="2">
    <source>
        <dbReference type="Pfam" id="PF18998"/>
    </source>
</evidence>
<dbReference type="Pfam" id="PF18998">
    <property type="entry name" value="Flg_new_2"/>
    <property type="match status" value="4"/>
</dbReference>
<feature type="domain" description="Bacterial repeat" evidence="2">
    <location>
        <begin position="470"/>
        <end position="521"/>
    </location>
</feature>
<evidence type="ECO:0000313" key="4">
    <source>
        <dbReference type="Proteomes" id="UP000033423"/>
    </source>
</evidence>
<keyword evidence="1" id="KW-0732">Signal</keyword>
<evidence type="ECO:0000256" key="1">
    <source>
        <dbReference type="ARBA" id="ARBA00022729"/>
    </source>
</evidence>
<dbReference type="PANTHER" id="PTHR46580">
    <property type="entry name" value="SENSOR KINASE-RELATED"/>
    <property type="match status" value="1"/>
</dbReference>
<dbReference type="InterPro" id="IPR013517">
    <property type="entry name" value="FG-GAP"/>
</dbReference>
<protein>
    <submittedName>
        <fullName evidence="3">Repeat protein</fullName>
    </submittedName>
</protein>
<dbReference type="SUPFAM" id="SSF51126">
    <property type="entry name" value="Pectin lyase-like"/>
    <property type="match status" value="1"/>
</dbReference>
<dbReference type="PANTHER" id="PTHR46580:SF2">
    <property type="entry name" value="MAM DOMAIN-CONTAINING PROTEIN"/>
    <property type="match status" value="1"/>
</dbReference>
<dbReference type="EMBL" id="LACI01002357">
    <property type="protein sequence ID" value="KJU82333.1"/>
    <property type="molecule type" value="Genomic_DNA"/>
</dbReference>
<dbReference type="SUPFAM" id="SSF69318">
    <property type="entry name" value="Integrin alpha N-terminal domain"/>
    <property type="match status" value="2"/>
</dbReference>
<dbReference type="Proteomes" id="UP000033423">
    <property type="component" value="Unassembled WGS sequence"/>
</dbReference>
<dbReference type="InterPro" id="IPR011050">
    <property type="entry name" value="Pectin_lyase_fold/virulence"/>
</dbReference>
<feature type="domain" description="Bacterial repeat" evidence="2">
    <location>
        <begin position="199"/>
        <end position="274"/>
    </location>
</feature>
<dbReference type="AlphaFoldDB" id="A0A0F3GNT7"/>
<name>A0A0F3GNT7_9BACT</name>
<dbReference type="InterPro" id="IPR059226">
    <property type="entry name" value="Choice_anch_Q_dom"/>
</dbReference>
<reference evidence="3 4" key="1">
    <citation type="submission" date="2015-02" db="EMBL/GenBank/DDBJ databases">
        <title>Single-cell genomics of uncultivated deep-branching MTB reveals a conserved set of magnetosome genes.</title>
        <authorList>
            <person name="Kolinko S."/>
            <person name="Richter M."/>
            <person name="Glockner F.O."/>
            <person name="Brachmann A."/>
            <person name="Schuler D."/>
        </authorList>
    </citation>
    <scope>NUCLEOTIDE SEQUENCE [LARGE SCALE GENOMIC DNA]</scope>
    <source>
        <strain evidence="3">TM-1</strain>
    </source>
</reference>
<proteinExistence type="predicted"/>
<feature type="domain" description="Bacterial repeat" evidence="2">
    <location>
        <begin position="306"/>
        <end position="359"/>
    </location>
</feature>
<keyword evidence="4" id="KW-1185">Reference proteome</keyword>
<dbReference type="Gene3D" id="2.40.128.340">
    <property type="match status" value="1"/>
</dbReference>
<dbReference type="InterPro" id="IPR044060">
    <property type="entry name" value="Bacterial_rp_domain"/>
</dbReference>
<organism evidence="3 4">
    <name type="scientific">Candidatus Magnetobacterium bavaricum</name>
    <dbReference type="NCBI Taxonomy" id="29290"/>
    <lineage>
        <taxon>Bacteria</taxon>
        <taxon>Pseudomonadati</taxon>
        <taxon>Nitrospirota</taxon>
        <taxon>Thermodesulfovibrionia</taxon>
        <taxon>Thermodesulfovibrionales</taxon>
        <taxon>Candidatus Magnetobacteriaceae</taxon>
        <taxon>Candidatus Magnetobacterium</taxon>
    </lineage>
</organism>
<dbReference type="PATRIC" id="fig|29290.4.peg.7246"/>